<accession>A0A822Y9X7</accession>
<dbReference type="SUPFAM" id="SSF56235">
    <property type="entry name" value="N-terminal nucleophile aminohydrolases (Ntn hydrolases)"/>
    <property type="match status" value="1"/>
</dbReference>
<dbReference type="EMBL" id="DUZY01000002">
    <property type="protein sequence ID" value="DAD28361.1"/>
    <property type="molecule type" value="Genomic_DNA"/>
</dbReference>
<organism evidence="1 2">
    <name type="scientific">Nelumbo nucifera</name>
    <name type="common">Sacred lotus</name>
    <dbReference type="NCBI Taxonomy" id="4432"/>
    <lineage>
        <taxon>Eukaryota</taxon>
        <taxon>Viridiplantae</taxon>
        <taxon>Streptophyta</taxon>
        <taxon>Embryophyta</taxon>
        <taxon>Tracheophyta</taxon>
        <taxon>Spermatophyta</taxon>
        <taxon>Magnoliopsida</taxon>
        <taxon>Proteales</taxon>
        <taxon>Nelumbonaceae</taxon>
        <taxon>Nelumbo</taxon>
    </lineage>
</organism>
<protein>
    <submittedName>
        <fullName evidence="1">Uncharacterized protein</fullName>
    </submittedName>
</protein>
<dbReference type="AlphaFoldDB" id="A0A822Y9X7"/>
<comment type="caution">
    <text evidence="1">The sequence shown here is derived from an EMBL/GenBank/DDBJ whole genome shotgun (WGS) entry which is preliminary data.</text>
</comment>
<evidence type="ECO:0000313" key="2">
    <source>
        <dbReference type="Proteomes" id="UP000607653"/>
    </source>
</evidence>
<gene>
    <name evidence="1" type="ORF">HUJ06_029829</name>
</gene>
<dbReference type="Proteomes" id="UP000607653">
    <property type="component" value="Unassembled WGS sequence"/>
</dbReference>
<sequence>MIFSPERRLFQYAFKAIKAFGFNSICILLDQTSVTHLFAITKYLGSLATGMTPAEFCFRYGYEMVVDVLTKWISDKSQIYTQHFYMHETSWKAVAINFLEKKVKNDPTFSYEETILKENPLFRVLSTEEIDEHLTAQVSVTNKSPSMY</sequence>
<proteinExistence type="predicted"/>
<keyword evidence="2" id="KW-1185">Reference proteome</keyword>
<name>A0A822Y9X7_NELNU</name>
<evidence type="ECO:0000313" key="1">
    <source>
        <dbReference type="EMBL" id="DAD28361.1"/>
    </source>
</evidence>
<reference evidence="1 2" key="1">
    <citation type="journal article" date="2020" name="Mol. Biol. Evol.">
        <title>Distinct Expression and Methylation Patterns for Genes with Different Fates following a Single Whole-Genome Duplication in Flowering Plants.</title>
        <authorList>
            <person name="Shi T."/>
            <person name="Rahmani R.S."/>
            <person name="Gugger P.F."/>
            <person name="Wang M."/>
            <person name="Li H."/>
            <person name="Zhang Y."/>
            <person name="Li Z."/>
            <person name="Wang Q."/>
            <person name="Van de Peer Y."/>
            <person name="Marchal K."/>
            <person name="Chen J."/>
        </authorList>
    </citation>
    <scope>NUCLEOTIDE SEQUENCE [LARGE SCALE GENOMIC DNA]</scope>
    <source>
        <tissue evidence="1">Leaf</tissue>
    </source>
</reference>
<dbReference type="Gene3D" id="3.60.20.10">
    <property type="entry name" value="Glutamine Phosphoribosylpyrophosphate, subunit 1, domain 1"/>
    <property type="match status" value="1"/>
</dbReference>
<dbReference type="InterPro" id="IPR029055">
    <property type="entry name" value="Ntn_hydrolases_N"/>
</dbReference>